<dbReference type="InterPro" id="IPR019554">
    <property type="entry name" value="Soluble_ligand-bd"/>
</dbReference>
<dbReference type="Proteomes" id="UP000199527">
    <property type="component" value="Unassembled WGS sequence"/>
</dbReference>
<dbReference type="EMBL" id="FNEM01000008">
    <property type="protein sequence ID" value="SDJ42415.1"/>
    <property type="molecule type" value="Genomic_DNA"/>
</dbReference>
<dbReference type="PANTHER" id="PTHR33619:SF3">
    <property type="entry name" value="POLYSACCHARIDE EXPORT PROTEIN GFCE-RELATED"/>
    <property type="match status" value="1"/>
</dbReference>
<proteinExistence type="predicted"/>
<keyword evidence="1" id="KW-0732">Signal</keyword>
<dbReference type="PANTHER" id="PTHR33619">
    <property type="entry name" value="POLYSACCHARIDE EXPORT PROTEIN GFCE-RELATED"/>
    <property type="match status" value="1"/>
</dbReference>
<dbReference type="Gene3D" id="3.30.1950.10">
    <property type="entry name" value="wza like domain"/>
    <property type="match status" value="1"/>
</dbReference>
<protein>
    <submittedName>
        <fullName evidence="4">Polysaccharide export outer membrane protein</fullName>
    </submittedName>
</protein>
<dbReference type="Gene3D" id="3.10.560.10">
    <property type="entry name" value="Outer membrane lipoprotein wza domain like"/>
    <property type="match status" value="1"/>
</dbReference>
<dbReference type="AlphaFoldDB" id="A0A1G8TNB9"/>
<accession>A0A1G8TNB9</accession>
<dbReference type="InterPro" id="IPR003715">
    <property type="entry name" value="Poly_export_N"/>
</dbReference>
<feature type="domain" description="Soluble ligand binding" evidence="3">
    <location>
        <begin position="95"/>
        <end position="138"/>
    </location>
</feature>
<evidence type="ECO:0000259" key="3">
    <source>
        <dbReference type="Pfam" id="PF10531"/>
    </source>
</evidence>
<evidence type="ECO:0000313" key="4">
    <source>
        <dbReference type="EMBL" id="SDJ42415.1"/>
    </source>
</evidence>
<evidence type="ECO:0000313" key="5">
    <source>
        <dbReference type="Proteomes" id="UP000199527"/>
    </source>
</evidence>
<name>A0A1G8TNB9_9GAMM</name>
<evidence type="ECO:0000259" key="2">
    <source>
        <dbReference type="Pfam" id="PF02563"/>
    </source>
</evidence>
<dbReference type="Pfam" id="PF10531">
    <property type="entry name" value="SLBB"/>
    <property type="match status" value="1"/>
</dbReference>
<organism evidence="4 5">
    <name type="scientific">Ferrimonas sediminum</name>
    <dbReference type="NCBI Taxonomy" id="718193"/>
    <lineage>
        <taxon>Bacteria</taxon>
        <taxon>Pseudomonadati</taxon>
        <taxon>Pseudomonadota</taxon>
        <taxon>Gammaproteobacteria</taxon>
        <taxon>Alteromonadales</taxon>
        <taxon>Ferrimonadaceae</taxon>
        <taxon>Ferrimonas</taxon>
    </lineage>
</organism>
<feature type="domain" description="Polysaccharide export protein N-terminal" evidence="2">
    <location>
        <begin position="15"/>
        <end position="89"/>
    </location>
</feature>
<dbReference type="InterPro" id="IPR049712">
    <property type="entry name" value="Poly_export"/>
</dbReference>
<gene>
    <name evidence="4" type="ORF">SAMN04488540_10822</name>
</gene>
<keyword evidence="5" id="KW-1185">Reference proteome</keyword>
<dbReference type="GO" id="GO:0015159">
    <property type="term" value="F:polysaccharide transmembrane transporter activity"/>
    <property type="evidence" value="ECO:0007669"/>
    <property type="project" value="InterPro"/>
</dbReference>
<evidence type="ECO:0000256" key="1">
    <source>
        <dbReference type="ARBA" id="ARBA00022729"/>
    </source>
</evidence>
<sequence>MLAIGLVWATQALAASTDYRLSSGDMISIHVYGEEDLTLETRLGESGVINYPYLGMIRVKGLSVAELERKLVTGLKGDYLINPSVHVSILEYRPFYIYGEVNKPGGYPYQPGLTVERAVALAGGLTERASKSGMTINRNESTLKVTMSTTVYPDDSILIKDSFF</sequence>
<dbReference type="Pfam" id="PF02563">
    <property type="entry name" value="Poly_export"/>
    <property type="match status" value="1"/>
</dbReference>
<reference evidence="5" key="1">
    <citation type="submission" date="2016-10" db="EMBL/GenBank/DDBJ databases">
        <authorList>
            <person name="Varghese N."/>
            <person name="Submissions S."/>
        </authorList>
    </citation>
    <scope>NUCLEOTIDE SEQUENCE [LARGE SCALE GENOMIC DNA]</scope>
    <source>
        <strain evidence="5">DSM 23317</strain>
    </source>
</reference>